<dbReference type="Proteomes" id="UP000297322">
    <property type="component" value="Unassembled WGS sequence"/>
</dbReference>
<keyword evidence="2" id="KW-0812">Transmembrane</keyword>
<gene>
    <name evidence="5" type="ORF">E4T65_30010</name>
</gene>
<dbReference type="GO" id="GO:0005886">
    <property type="term" value="C:plasma membrane"/>
    <property type="evidence" value="ECO:0007669"/>
    <property type="project" value="TreeGrafter"/>
</dbReference>
<dbReference type="EMBL" id="SPVI01000245">
    <property type="protein sequence ID" value="TFW34468.1"/>
    <property type="molecule type" value="Genomic_DNA"/>
</dbReference>
<dbReference type="GO" id="GO:0097347">
    <property type="term" value="C:TAM protein secretion complex"/>
    <property type="evidence" value="ECO:0007669"/>
    <property type="project" value="TreeGrafter"/>
</dbReference>
<feature type="non-terminal residue" evidence="5">
    <location>
        <position position="137"/>
    </location>
</feature>
<sequence>LYPLIDEPQVALRSFNGEVSYTDGKYLGHFNAALDGPAGAFSLTSPFAGDLTKIYLQQIQLTAGQGKAEGHLNLQFANGIAWDTALDLSAINPAYWVAELPGTLAGPLRSQGEIKDEKLSLSADLDLKGKLRGQPAV</sequence>
<evidence type="ECO:0000256" key="3">
    <source>
        <dbReference type="ARBA" id="ARBA00022989"/>
    </source>
</evidence>
<reference evidence="5 6" key="1">
    <citation type="submission" date="2019-03" db="EMBL/GenBank/DDBJ databases">
        <title>Biocontrol and xenobiotic degradation properties of endophytic Pseudomonas fluorescens strain BRZ63.</title>
        <authorList>
            <person name="Chlebek D.A."/>
            <person name="Pinski A."/>
            <person name="Zur J.P."/>
            <person name="Michalska J."/>
            <person name="Hupert-Kocurek K.T."/>
        </authorList>
    </citation>
    <scope>NUCLEOTIDE SEQUENCE [LARGE SCALE GENOMIC DNA]</scope>
    <source>
        <strain evidence="5 6">BRZ63</strain>
    </source>
</reference>
<dbReference type="AlphaFoldDB" id="A0A4Y9T8W8"/>
<dbReference type="PANTHER" id="PTHR36985:SF1">
    <property type="entry name" value="TRANSLOCATION AND ASSEMBLY MODULE SUBUNIT TAMB"/>
    <property type="match status" value="1"/>
</dbReference>
<evidence type="ECO:0000313" key="6">
    <source>
        <dbReference type="Proteomes" id="UP000297322"/>
    </source>
</evidence>
<evidence type="ECO:0000256" key="4">
    <source>
        <dbReference type="ARBA" id="ARBA00023136"/>
    </source>
</evidence>
<keyword evidence="3" id="KW-1133">Transmembrane helix</keyword>
<dbReference type="PANTHER" id="PTHR36985">
    <property type="entry name" value="TRANSLOCATION AND ASSEMBLY MODULE SUBUNIT TAMB"/>
    <property type="match status" value="1"/>
</dbReference>
<comment type="caution">
    <text evidence="5">The sequence shown here is derived from an EMBL/GenBank/DDBJ whole genome shotgun (WGS) entry which is preliminary data.</text>
</comment>
<evidence type="ECO:0000313" key="5">
    <source>
        <dbReference type="EMBL" id="TFW34468.1"/>
    </source>
</evidence>
<comment type="subcellular location">
    <subcellularLocation>
        <location evidence="1">Membrane</location>
        <topology evidence="1">Single-pass membrane protein</topology>
    </subcellularLocation>
</comment>
<keyword evidence="4" id="KW-0472">Membrane</keyword>
<name>A0A4Y9T8W8_PSEFL</name>
<evidence type="ECO:0000256" key="2">
    <source>
        <dbReference type="ARBA" id="ARBA00022692"/>
    </source>
</evidence>
<proteinExistence type="predicted"/>
<feature type="non-terminal residue" evidence="5">
    <location>
        <position position="1"/>
    </location>
</feature>
<dbReference type="GO" id="GO:0009306">
    <property type="term" value="P:protein secretion"/>
    <property type="evidence" value="ECO:0007669"/>
    <property type="project" value="TreeGrafter"/>
</dbReference>
<evidence type="ECO:0000256" key="1">
    <source>
        <dbReference type="ARBA" id="ARBA00004167"/>
    </source>
</evidence>
<accession>A0A4Y9T8W8</accession>
<protein>
    <submittedName>
        <fullName evidence="5">Translocation/assembly module TamB</fullName>
    </submittedName>
</protein>
<organism evidence="5 6">
    <name type="scientific">Pseudomonas fluorescens</name>
    <dbReference type="NCBI Taxonomy" id="294"/>
    <lineage>
        <taxon>Bacteria</taxon>
        <taxon>Pseudomonadati</taxon>
        <taxon>Pseudomonadota</taxon>
        <taxon>Gammaproteobacteria</taxon>
        <taxon>Pseudomonadales</taxon>
        <taxon>Pseudomonadaceae</taxon>
        <taxon>Pseudomonas</taxon>
    </lineage>
</organism>